<sequence length="278" mass="30605">MQNRELLFPIHEHAIMLADSVRVQTIKRAISCYASSESTFIELGCGTGIFTLFAAGLFSRAVGVERDPRTLKFGQAVAEIKSGAADVEFVLGDVFDYIDCYDGPKFDVVFSELLSPWLLREPLISVMSGANRKLLKSGGKLLPSLVRLVAQIGTFDFQFSGIELLSYHYDFLNAHRFQALSLPRVIAEITVGNAIAGRMEGAAEFDVLAVGEANAVKITTMAELAPGVVLWGTPSIMPDVIVPLELRQTLDNNPVILDWKLETESSLENVHFKLRRSK</sequence>
<dbReference type="RefSeq" id="WP_247262617.1">
    <property type="nucleotide sequence ID" value="NZ_JALJQZ010000059.1"/>
</dbReference>
<evidence type="ECO:0000313" key="3">
    <source>
        <dbReference type="Proteomes" id="UP001595697"/>
    </source>
</evidence>
<dbReference type="Gene3D" id="3.40.50.150">
    <property type="entry name" value="Vaccinia Virus protein VP39"/>
    <property type="match status" value="1"/>
</dbReference>
<dbReference type="Proteomes" id="UP001595697">
    <property type="component" value="Unassembled WGS sequence"/>
</dbReference>
<keyword evidence="2" id="KW-0808">Transferase</keyword>
<dbReference type="CDD" id="cd02440">
    <property type="entry name" value="AdoMet_MTases"/>
    <property type="match status" value="1"/>
</dbReference>
<reference evidence="3" key="1">
    <citation type="journal article" date="2019" name="Int. J. Syst. Evol. Microbiol.">
        <title>The Global Catalogue of Microorganisms (GCM) 10K type strain sequencing project: providing services to taxonomists for standard genome sequencing and annotation.</title>
        <authorList>
            <consortium name="The Broad Institute Genomics Platform"/>
            <consortium name="The Broad Institute Genome Sequencing Center for Infectious Disease"/>
            <person name="Wu L."/>
            <person name="Ma J."/>
        </authorList>
    </citation>
    <scope>NUCLEOTIDE SEQUENCE [LARGE SCALE GENOMIC DNA]</scope>
    <source>
        <strain evidence="3">TBRC 5781</strain>
    </source>
</reference>
<dbReference type="EMBL" id="JBHSBD010000013">
    <property type="protein sequence ID" value="MFC3967225.1"/>
    <property type="molecule type" value="Genomic_DNA"/>
</dbReference>
<evidence type="ECO:0000259" key="1">
    <source>
        <dbReference type="Pfam" id="PF13847"/>
    </source>
</evidence>
<dbReference type="Pfam" id="PF13847">
    <property type="entry name" value="Methyltransf_31"/>
    <property type="match status" value="1"/>
</dbReference>
<gene>
    <name evidence="2" type="ORF">ACFOVS_03585</name>
</gene>
<dbReference type="PANTHER" id="PTHR11006">
    <property type="entry name" value="PROTEIN ARGININE N-METHYLTRANSFERASE"/>
    <property type="match status" value="1"/>
</dbReference>
<dbReference type="GO" id="GO:0032259">
    <property type="term" value="P:methylation"/>
    <property type="evidence" value="ECO:0007669"/>
    <property type="project" value="UniProtKB-KW"/>
</dbReference>
<feature type="domain" description="Methyltransferase" evidence="1">
    <location>
        <begin position="35"/>
        <end position="143"/>
    </location>
</feature>
<protein>
    <submittedName>
        <fullName evidence="2">Methyltransferase domain-containing protein</fullName>
    </submittedName>
</protein>
<name>A0ABV8E5R0_9HYPH</name>
<keyword evidence="2" id="KW-0489">Methyltransferase</keyword>
<evidence type="ECO:0000313" key="2">
    <source>
        <dbReference type="EMBL" id="MFC3967225.1"/>
    </source>
</evidence>
<dbReference type="InterPro" id="IPR029063">
    <property type="entry name" value="SAM-dependent_MTases_sf"/>
</dbReference>
<dbReference type="PANTHER" id="PTHR11006:SF53">
    <property type="entry name" value="PROTEIN ARGININE N-METHYLTRANSFERASE 3"/>
    <property type="match status" value="1"/>
</dbReference>
<dbReference type="GO" id="GO:0008168">
    <property type="term" value="F:methyltransferase activity"/>
    <property type="evidence" value="ECO:0007669"/>
    <property type="project" value="UniProtKB-KW"/>
</dbReference>
<proteinExistence type="predicted"/>
<dbReference type="SUPFAM" id="SSF53335">
    <property type="entry name" value="S-adenosyl-L-methionine-dependent methyltransferases"/>
    <property type="match status" value="1"/>
</dbReference>
<keyword evidence="3" id="KW-1185">Reference proteome</keyword>
<dbReference type="InterPro" id="IPR025799">
    <property type="entry name" value="Arg_MeTrfase"/>
</dbReference>
<accession>A0ABV8E5R0</accession>
<dbReference type="InterPro" id="IPR025714">
    <property type="entry name" value="Methyltranfer_dom"/>
</dbReference>
<organism evidence="2 3">
    <name type="scientific">Rhizobium lemnae</name>
    <dbReference type="NCBI Taxonomy" id="1214924"/>
    <lineage>
        <taxon>Bacteria</taxon>
        <taxon>Pseudomonadati</taxon>
        <taxon>Pseudomonadota</taxon>
        <taxon>Alphaproteobacteria</taxon>
        <taxon>Hyphomicrobiales</taxon>
        <taxon>Rhizobiaceae</taxon>
        <taxon>Rhizobium/Agrobacterium group</taxon>
        <taxon>Rhizobium</taxon>
    </lineage>
</organism>
<comment type="caution">
    <text evidence="2">The sequence shown here is derived from an EMBL/GenBank/DDBJ whole genome shotgun (WGS) entry which is preliminary data.</text>
</comment>